<reference evidence="2" key="1">
    <citation type="submission" date="2021-01" db="EMBL/GenBank/DDBJ databases">
        <title>Whole genome shotgun sequence of Sinosporangium siamense NBRC 109515.</title>
        <authorList>
            <person name="Komaki H."/>
            <person name="Tamura T."/>
        </authorList>
    </citation>
    <scope>NUCLEOTIDE SEQUENCE</scope>
    <source>
        <strain evidence="2">NBRC 109515</strain>
    </source>
</reference>
<evidence type="ECO:0000313" key="2">
    <source>
        <dbReference type="EMBL" id="GII96295.1"/>
    </source>
</evidence>
<accession>A0A919RM32</accession>
<protein>
    <submittedName>
        <fullName evidence="2">Uncharacterized protein</fullName>
    </submittedName>
</protein>
<comment type="caution">
    <text evidence="2">The sequence shown here is derived from an EMBL/GenBank/DDBJ whole genome shotgun (WGS) entry which is preliminary data.</text>
</comment>
<proteinExistence type="predicted"/>
<dbReference type="AlphaFoldDB" id="A0A919RM32"/>
<sequence length="296" mass="32746">MSFNAPSHASSSIRAKSTNANLPTSSEPGPTANRSFTPTMSSAFPAFSVYPTTGIETGSSPLDVAERSFALLMHGPRPLSVDGAELGHGLPARTIPLNELRAILLHPACDRTTRDEVWRHLVTQARTHRGAWMLAAVALALPMLRRLVKALGEKVTAEREDLEAEVLACYMEALDRVKLAWPHPVLRLSRLTQFAVIRNYSAERPELLSDPDQDVDRQTLTYPTGHADLLLTQAVRQSIITPEMAEVIGLTRLENIPLSVYCRRRNLLYCAVLKRRQRAEAALYRALMNGDLSNSC</sequence>
<evidence type="ECO:0000256" key="1">
    <source>
        <dbReference type="SAM" id="MobiDB-lite"/>
    </source>
</evidence>
<evidence type="ECO:0000313" key="3">
    <source>
        <dbReference type="Proteomes" id="UP000606172"/>
    </source>
</evidence>
<organism evidence="2 3">
    <name type="scientific">Sinosporangium siamense</name>
    <dbReference type="NCBI Taxonomy" id="1367973"/>
    <lineage>
        <taxon>Bacteria</taxon>
        <taxon>Bacillati</taxon>
        <taxon>Actinomycetota</taxon>
        <taxon>Actinomycetes</taxon>
        <taxon>Streptosporangiales</taxon>
        <taxon>Streptosporangiaceae</taxon>
        <taxon>Sinosporangium</taxon>
    </lineage>
</organism>
<feature type="region of interest" description="Disordered" evidence="1">
    <location>
        <begin position="1"/>
        <end position="37"/>
    </location>
</feature>
<keyword evidence="3" id="KW-1185">Reference proteome</keyword>
<dbReference type="Proteomes" id="UP000606172">
    <property type="component" value="Unassembled WGS sequence"/>
</dbReference>
<dbReference type="RefSeq" id="WP_204031301.1">
    <property type="nucleotide sequence ID" value="NZ_BOOW01000043.1"/>
</dbReference>
<gene>
    <name evidence="2" type="ORF">Ssi02_65260</name>
</gene>
<dbReference type="EMBL" id="BOOW01000043">
    <property type="protein sequence ID" value="GII96295.1"/>
    <property type="molecule type" value="Genomic_DNA"/>
</dbReference>
<name>A0A919RM32_9ACTN</name>